<feature type="domain" description="F-box" evidence="2">
    <location>
        <begin position="57"/>
        <end position="106"/>
    </location>
</feature>
<accession>A0AAN6GVG5</accession>
<sequence>MTGKLQLTDAPDQLKAISRRAEGDAANQARKRLRISPSSHSAIASSSRDIQTATTSRNRISTLPIELIIRIFVLCDGDSITLARLECVCRQWRHILKHTPKPWERVHLWEPQKDFLNTAIAMHEIPAEPMFSYPGKVVLKALGRAAQRTKNRIVSVRIDVRRRCSAEEAEKMQRFLRESEYSLKALSIHASFHSFRGWMGCHRYSRLESFDLYGGYQTAGPVPRDELFIVVPVNPTVRDFIVLGPVTLLSTETFAALRTWVQYDTKHTASIGPEYLYDTIKASRSTLEHMRYQWIGQPLGEALTESTVLTLPRLCSFEATARQPLGPSPIIHRLHAPNLRMLSVVSARHDQLLDLYAGFCDLSRLEELSISFSESPITAASRASALQFFAKLQKLRKLDISADGQTAVLDLVIACMAPTEWQRESVRITGAAGSSFLPAVKTLIIRRHPHMTGSHLMRVVAARLKRDAGPDRIAPSAGSANGVNKLSSAFKTNSSGAFKRAKSSAFSTASSSKGGPPTSSSAQPQASSPVRMPDVEALSTVILHRCPMLDPQAAAWLESKVATFAHIDQDRAARQRAEASSRSIRPW</sequence>
<feature type="compositionally biased region" description="Low complexity" evidence="1">
    <location>
        <begin position="507"/>
        <end position="529"/>
    </location>
</feature>
<dbReference type="InterPro" id="IPR001810">
    <property type="entry name" value="F-box_dom"/>
</dbReference>
<dbReference type="InterPro" id="IPR036047">
    <property type="entry name" value="F-box-like_dom_sf"/>
</dbReference>
<feature type="compositionally biased region" description="Low complexity" evidence="1">
    <location>
        <begin position="35"/>
        <end position="47"/>
    </location>
</feature>
<evidence type="ECO:0000313" key="3">
    <source>
        <dbReference type="EMBL" id="KAK0557108.1"/>
    </source>
</evidence>
<feature type="region of interest" description="Disordered" evidence="1">
    <location>
        <begin position="21"/>
        <end position="51"/>
    </location>
</feature>
<dbReference type="PROSITE" id="PS50181">
    <property type="entry name" value="FBOX"/>
    <property type="match status" value="1"/>
</dbReference>
<dbReference type="Gene3D" id="1.20.1280.50">
    <property type="match status" value="1"/>
</dbReference>
<name>A0AAN6GVG5_9BASI</name>
<reference evidence="3" key="1">
    <citation type="journal article" date="2023" name="PhytoFront">
        <title>Draft Genome Resources of Seven Strains of Tilletia horrida, Causal Agent of Kernel Smut of Rice.</title>
        <authorList>
            <person name="Khanal S."/>
            <person name="Antony Babu S."/>
            <person name="Zhou X.G."/>
        </authorList>
    </citation>
    <scope>NUCLEOTIDE SEQUENCE</scope>
    <source>
        <strain evidence="3">TX6</strain>
    </source>
</reference>
<evidence type="ECO:0000256" key="1">
    <source>
        <dbReference type="SAM" id="MobiDB-lite"/>
    </source>
</evidence>
<keyword evidence="4" id="KW-1185">Reference proteome</keyword>
<evidence type="ECO:0000259" key="2">
    <source>
        <dbReference type="PROSITE" id="PS50181"/>
    </source>
</evidence>
<dbReference type="Pfam" id="PF12937">
    <property type="entry name" value="F-box-like"/>
    <property type="match status" value="1"/>
</dbReference>
<feature type="region of interest" description="Disordered" evidence="1">
    <location>
        <begin position="507"/>
        <end position="531"/>
    </location>
</feature>
<dbReference type="Proteomes" id="UP001176517">
    <property type="component" value="Unassembled WGS sequence"/>
</dbReference>
<dbReference type="SUPFAM" id="SSF81383">
    <property type="entry name" value="F-box domain"/>
    <property type="match status" value="1"/>
</dbReference>
<protein>
    <recommendedName>
        <fullName evidence="2">F-box domain-containing protein</fullName>
    </recommendedName>
</protein>
<evidence type="ECO:0000313" key="4">
    <source>
        <dbReference type="Proteomes" id="UP001176517"/>
    </source>
</evidence>
<dbReference type="EMBL" id="JAPDMZ010000008">
    <property type="protein sequence ID" value="KAK0557108.1"/>
    <property type="molecule type" value="Genomic_DNA"/>
</dbReference>
<dbReference type="AlphaFoldDB" id="A0AAN6GVG5"/>
<organism evidence="3 4">
    <name type="scientific">Tilletia horrida</name>
    <dbReference type="NCBI Taxonomy" id="155126"/>
    <lineage>
        <taxon>Eukaryota</taxon>
        <taxon>Fungi</taxon>
        <taxon>Dikarya</taxon>
        <taxon>Basidiomycota</taxon>
        <taxon>Ustilaginomycotina</taxon>
        <taxon>Exobasidiomycetes</taxon>
        <taxon>Tilletiales</taxon>
        <taxon>Tilletiaceae</taxon>
        <taxon>Tilletia</taxon>
    </lineage>
</organism>
<dbReference type="CDD" id="cd09917">
    <property type="entry name" value="F-box_SF"/>
    <property type="match status" value="1"/>
</dbReference>
<proteinExistence type="predicted"/>
<comment type="caution">
    <text evidence="3">The sequence shown here is derived from an EMBL/GenBank/DDBJ whole genome shotgun (WGS) entry which is preliminary data.</text>
</comment>
<gene>
    <name evidence="3" type="ORF">OC846_000755</name>
</gene>